<organism evidence="4 5">
    <name type="scientific">Pisciglobus halotolerans</name>
    <dbReference type="NCBI Taxonomy" id="745365"/>
    <lineage>
        <taxon>Bacteria</taxon>
        <taxon>Bacillati</taxon>
        <taxon>Bacillota</taxon>
        <taxon>Bacilli</taxon>
        <taxon>Lactobacillales</taxon>
        <taxon>Carnobacteriaceae</taxon>
    </lineage>
</organism>
<sequence length="279" mass="33781">MNLLVTCNEQYLPPLKTMLNSVFQSNHQAKFDIYFMHQKINEIKMAELDAFITENGHVLHDIDCEGMFEAKVSVNRYYSIEMYYRLLAPFILPKEVDRILYLDPDIINLNPFDDFYHQDFKGNAFIATAHDYITKWIQPINNIRLKTKESKDYFNTGVLLMNVDRIRESKKEEEILSLIMNTKLLLLPDQDIFNQIYWNEILEEDWRLYNLDPRYYSILNTINLKEYNKEWVEREVVFIHYCGKHKPWNEKEQYRYELGEYYHFYQLDHFADETVASEE</sequence>
<dbReference type="InterPro" id="IPR050748">
    <property type="entry name" value="Glycosyltrans_8_dom-fam"/>
</dbReference>
<dbReference type="EMBL" id="FOQE01000023">
    <property type="protein sequence ID" value="SFH78024.1"/>
    <property type="molecule type" value="Genomic_DNA"/>
</dbReference>
<evidence type="ECO:0000256" key="2">
    <source>
        <dbReference type="ARBA" id="ARBA00022679"/>
    </source>
</evidence>
<dbReference type="CDD" id="cd04194">
    <property type="entry name" value="GT8_A4GalT_like"/>
    <property type="match status" value="1"/>
</dbReference>
<dbReference type="GO" id="GO:0016757">
    <property type="term" value="F:glycosyltransferase activity"/>
    <property type="evidence" value="ECO:0007669"/>
    <property type="project" value="UniProtKB-KW"/>
</dbReference>
<dbReference type="Proteomes" id="UP000198668">
    <property type="component" value="Unassembled WGS sequence"/>
</dbReference>
<dbReference type="InterPro" id="IPR029044">
    <property type="entry name" value="Nucleotide-diphossugar_trans"/>
</dbReference>
<keyword evidence="5" id="KW-1185">Reference proteome</keyword>
<evidence type="ECO:0000313" key="4">
    <source>
        <dbReference type="EMBL" id="SFH78024.1"/>
    </source>
</evidence>
<dbReference type="InterPro" id="IPR002495">
    <property type="entry name" value="Glyco_trans_8"/>
</dbReference>
<evidence type="ECO:0000256" key="1">
    <source>
        <dbReference type="ARBA" id="ARBA00022676"/>
    </source>
</evidence>
<dbReference type="AlphaFoldDB" id="A0A1I3CU03"/>
<dbReference type="OrthoDB" id="5672604at2"/>
<dbReference type="Pfam" id="PF01501">
    <property type="entry name" value="Glyco_transf_8"/>
    <property type="match status" value="1"/>
</dbReference>
<gene>
    <name evidence="4" type="ORF">SAMN04489868_12315</name>
</gene>
<dbReference type="Gene3D" id="3.90.550.10">
    <property type="entry name" value="Spore Coat Polysaccharide Biosynthesis Protein SpsA, Chain A"/>
    <property type="match status" value="1"/>
</dbReference>
<keyword evidence="1" id="KW-0328">Glycosyltransferase</keyword>
<dbReference type="PANTHER" id="PTHR13778">
    <property type="entry name" value="GLYCOSYLTRANSFERASE 8 DOMAIN-CONTAINING PROTEIN"/>
    <property type="match status" value="1"/>
</dbReference>
<reference evidence="4 5" key="1">
    <citation type="submission" date="2016-10" db="EMBL/GenBank/DDBJ databases">
        <authorList>
            <person name="de Groot N.N."/>
        </authorList>
    </citation>
    <scope>NUCLEOTIDE SEQUENCE [LARGE SCALE GENOMIC DNA]</scope>
    <source>
        <strain evidence="4 5">DSM 27630</strain>
    </source>
</reference>
<dbReference type="SUPFAM" id="SSF53448">
    <property type="entry name" value="Nucleotide-diphospho-sugar transferases"/>
    <property type="match status" value="1"/>
</dbReference>
<keyword evidence="3" id="KW-0479">Metal-binding</keyword>
<evidence type="ECO:0000256" key="3">
    <source>
        <dbReference type="ARBA" id="ARBA00022723"/>
    </source>
</evidence>
<dbReference type="PANTHER" id="PTHR13778:SF47">
    <property type="entry name" value="LIPOPOLYSACCHARIDE 1,3-GALACTOSYLTRANSFERASE"/>
    <property type="match status" value="1"/>
</dbReference>
<proteinExistence type="predicted"/>
<accession>A0A1I3CU03</accession>
<dbReference type="GO" id="GO:0046872">
    <property type="term" value="F:metal ion binding"/>
    <property type="evidence" value="ECO:0007669"/>
    <property type="project" value="UniProtKB-KW"/>
</dbReference>
<dbReference type="RefSeq" id="WP_092092774.1">
    <property type="nucleotide sequence ID" value="NZ_FOQE01000023.1"/>
</dbReference>
<evidence type="ECO:0000313" key="5">
    <source>
        <dbReference type="Proteomes" id="UP000198668"/>
    </source>
</evidence>
<protein>
    <submittedName>
        <fullName evidence="4">Lipopolysaccharide biosynthesis protein, LPS:glycosyltransferase</fullName>
    </submittedName>
</protein>
<name>A0A1I3CU03_9LACT</name>
<keyword evidence="2 4" id="KW-0808">Transferase</keyword>